<name>A0A9D1Z1P0_9FIRM</name>
<reference evidence="1" key="2">
    <citation type="submission" date="2021-04" db="EMBL/GenBank/DDBJ databases">
        <authorList>
            <person name="Gilroy R."/>
        </authorList>
    </citation>
    <scope>NUCLEOTIDE SEQUENCE</scope>
    <source>
        <strain evidence="1">CHK33-7979</strain>
    </source>
</reference>
<organism evidence="1 2">
    <name type="scientific">Candidatus Intestinimonas merdavium</name>
    <dbReference type="NCBI Taxonomy" id="2838622"/>
    <lineage>
        <taxon>Bacteria</taxon>
        <taxon>Bacillati</taxon>
        <taxon>Bacillota</taxon>
        <taxon>Clostridia</taxon>
        <taxon>Eubacteriales</taxon>
        <taxon>Intestinimonas</taxon>
    </lineage>
</organism>
<evidence type="ECO:0000313" key="1">
    <source>
        <dbReference type="EMBL" id="HIY72454.1"/>
    </source>
</evidence>
<sequence>MRRDYADLYALCRHDPAADAYFQALPEEVRSRLSGRMKQVNTFADLRRRASALLEASDPF</sequence>
<comment type="caution">
    <text evidence="1">The sequence shown here is derived from an EMBL/GenBank/DDBJ whole genome shotgun (WGS) entry which is preliminary data.</text>
</comment>
<accession>A0A9D1Z1P0</accession>
<evidence type="ECO:0000313" key="2">
    <source>
        <dbReference type="Proteomes" id="UP000886824"/>
    </source>
</evidence>
<protein>
    <submittedName>
        <fullName evidence="1">Uncharacterized protein</fullName>
    </submittedName>
</protein>
<dbReference type="Proteomes" id="UP000886824">
    <property type="component" value="Unassembled WGS sequence"/>
</dbReference>
<gene>
    <name evidence="1" type="ORF">H9826_00565</name>
</gene>
<reference evidence="1" key="1">
    <citation type="journal article" date="2021" name="PeerJ">
        <title>Extensive microbial diversity within the chicken gut microbiome revealed by metagenomics and culture.</title>
        <authorList>
            <person name="Gilroy R."/>
            <person name="Ravi A."/>
            <person name="Getino M."/>
            <person name="Pursley I."/>
            <person name="Horton D.L."/>
            <person name="Alikhan N.F."/>
            <person name="Baker D."/>
            <person name="Gharbi K."/>
            <person name="Hall N."/>
            <person name="Watson M."/>
            <person name="Adriaenssens E.M."/>
            <person name="Foster-Nyarko E."/>
            <person name="Jarju S."/>
            <person name="Secka A."/>
            <person name="Antonio M."/>
            <person name="Oren A."/>
            <person name="Chaudhuri R.R."/>
            <person name="La Ragione R."/>
            <person name="Hildebrand F."/>
            <person name="Pallen M.J."/>
        </authorList>
    </citation>
    <scope>NUCLEOTIDE SEQUENCE</scope>
    <source>
        <strain evidence="1">CHK33-7979</strain>
    </source>
</reference>
<proteinExistence type="predicted"/>
<dbReference type="EMBL" id="DXCX01000010">
    <property type="protein sequence ID" value="HIY72454.1"/>
    <property type="molecule type" value="Genomic_DNA"/>
</dbReference>
<dbReference type="AlphaFoldDB" id="A0A9D1Z1P0"/>